<dbReference type="InterPro" id="IPR013024">
    <property type="entry name" value="GGCT-like"/>
</dbReference>
<dbReference type="Proteomes" id="UP000318704">
    <property type="component" value="Chromosome"/>
</dbReference>
<dbReference type="SUPFAM" id="SSF110857">
    <property type="entry name" value="Gamma-glutamyl cyclotransferase-like"/>
    <property type="match status" value="1"/>
</dbReference>
<evidence type="ECO:0000259" key="1">
    <source>
        <dbReference type="Pfam" id="PF06094"/>
    </source>
</evidence>
<proteinExistence type="predicted"/>
<sequence>MAQFLFVYGSLIGSDSECLIGPSLSRVPARVIGLQRGWFLPIPEDCDMGLGVVFQKDSTCNGVVLEINSKTISEADEREIQHGYSRVQIPSDTIIASNRSYNRDDKVWAYITNNAQNPSNMNPIAQSYIDVVLSGCIEISKKFAKEFVETTHGWEFPWIDDRQMPRYRRAISTNAEQVDELLEQVIPTEFARRRVI</sequence>
<reference evidence="2 3" key="1">
    <citation type="submission" date="2019-03" db="EMBL/GenBank/DDBJ databases">
        <title>Deep-cultivation of Planctomycetes and their phenomic and genomic characterization uncovers novel biology.</title>
        <authorList>
            <person name="Wiegand S."/>
            <person name="Jogler M."/>
            <person name="Boedeker C."/>
            <person name="Pinto D."/>
            <person name="Vollmers J."/>
            <person name="Rivas-Marin E."/>
            <person name="Kohn T."/>
            <person name="Peeters S.H."/>
            <person name="Heuer A."/>
            <person name="Rast P."/>
            <person name="Oberbeckmann S."/>
            <person name="Bunk B."/>
            <person name="Jeske O."/>
            <person name="Meyerdierks A."/>
            <person name="Storesund J.E."/>
            <person name="Kallscheuer N."/>
            <person name="Luecker S."/>
            <person name="Lage O.M."/>
            <person name="Pohl T."/>
            <person name="Merkel B.J."/>
            <person name="Hornburger P."/>
            <person name="Mueller R.-W."/>
            <person name="Bruemmer F."/>
            <person name="Labrenz M."/>
            <person name="Spormann A.M."/>
            <person name="Op den Camp H."/>
            <person name="Overmann J."/>
            <person name="Amann R."/>
            <person name="Jetten M.S.M."/>
            <person name="Mascher T."/>
            <person name="Medema M.H."/>
            <person name="Devos D.P."/>
            <person name="Kaster A.-K."/>
            <person name="Ovreas L."/>
            <person name="Rohde M."/>
            <person name="Galperin M.Y."/>
            <person name="Jogler C."/>
        </authorList>
    </citation>
    <scope>NUCLEOTIDE SEQUENCE [LARGE SCALE GENOMIC DNA]</scope>
    <source>
        <strain evidence="2 3">V144</strain>
    </source>
</reference>
<dbReference type="InterPro" id="IPR009288">
    <property type="entry name" value="AIG2-like_dom"/>
</dbReference>
<dbReference type="KEGG" id="gaw:V144x_35180"/>
<evidence type="ECO:0000313" key="3">
    <source>
        <dbReference type="Proteomes" id="UP000318704"/>
    </source>
</evidence>
<dbReference type="InterPro" id="IPR036568">
    <property type="entry name" value="GGCT-like_sf"/>
</dbReference>
<dbReference type="EMBL" id="CP037920">
    <property type="protein sequence ID" value="QDT98034.1"/>
    <property type="molecule type" value="Genomic_DNA"/>
</dbReference>
<dbReference type="AlphaFoldDB" id="A0A517VYF9"/>
<name>A0A517VYF9_9PLAN</name>
<evidence type="ECO:0000313" key="2">
    <source>
        <dbReference type="EMBL" id="QDT98034.1"/>
    </source>
</evidence>
<dbReference type="Pfam" id="PF06094">
    <property type="entry name" value="GGACT"/>
    <property type="match status" value="1"/>
</dbReference>
<gene>
    <name evidence="2" type="ORF">V144x_35180</name>
</gene>
<protein>
    <recommendedName>
        <fullName evidence="1">Gamma-glutamylcyclotransferase AIG2-like domain-containing protein</fullName>
    </recommendedName>
</protein>
<feature type="domain" description="Gamma-glutamylcyclotransferase AIG2-like" evidence="1">
    <location>
        <begin position="5"/>
        <end position="117"/>
    </location>
</feature>
<accession>A0A517VYF9</accession>
<dbReference type="CDD" id="cd06661">
    <property type="entry name" value="GGCT_like"/>
    <property type="match status" value="1"/>
</dbReference>
<dbReference type="Gene3D" id="3.10.490.10">
    <property type="entry name" value="Gamma-glutamyl cyclotransferase-like"/>
    <property type="match status" value="1"/>
</dbReference>
<dbReference type="RefSeq" id="WP_144986364.1">
    <property type="nucleotide sequence ID" value="NZ_CP037920.1"/>
</dbReference>
<organism evidence="2 3">
    <name type="scientific">Gimesia aquarii</name>
    <dbReference type="NCBI Taxonomy" id="2527964"/>
    <lineage>
        <taxon>Bacteria</taxon>
        <taxon>Pseudomonadati</taxon>
        <taxon>Planctomycetota</taxon>
        <taxon>Planctomycetia</taxon>
        <taxon>Planctomycetales</taxon>
        <taxon>Planctomycetaceae</taxon>
        <taxon>Gimesia</taxon>
    </lineage>
</organism>